<accession>B1YCU4</accession>
<sequence length="192" mass="21024">MIAEAALGVFITLAALQDVKTREIDPRIFLAAAAPAAALIYLNWGNPLYLFSLAVGASLALLMRALGSGYADSIALALISAAPPIFFLPTPFVVVMAGSALLPATMLWLFLNNRRRPCRMSALEKITHICVTREEFAKNPLKYIVGEVKDMEKYDPTAARVEGQWIKAKYGLPYLVYLAVGYWVYLVARALG</sequence>
<organism evidence="2 3">
    <name type="scientific">Pyrobaculum neutrophilum (strain DSM 2338 / JCM 9278 / NBRC 100436 / V24Sta)</name>
    <name type="common">Thermoproteus neutrophilus</name>
    <dbReference type="NCBI Taxonomy" id="444157"/>
    <lineage>
        <taxon>Archaea</taxon>
        <taxon>Thermoproteota</taxon>
        <taxon>Thermoprotei</taxon>
        <taxon>Thermoproteales</taxon>
        <taxon>Thermoproteaceae</taxon>
        <taxon>Pyrobaculum</taxon>
    </lineage>
</organism>
<keyword evidence="1" id="KW-1133">Transmembrane helix</keyword>
<reference evidence="2" key="1">
    <citation type="submission" date="2008-03" db="EMBL/GenBank/DDBJ databases">
        <title>Complete sequence of Thermoproteus neutrophilus V24Sta.</title>
        <authorList>
            <consortium name="US DOE Joint Genome Institute"/>
            <person name="Copeland A."/>
            <person name="Lucas S."/>
            <person name="Lapidus A."/>
            <person name="Glavina del Rio T."/>
            <person name="Dalin E."/>
            <person name="Tice H."/>
            <person name="Bruce D."/>
            <person name="Goodwin L."/>
            <person name="Pitluck S."/>
            <person name="Sims D."/>
            <person name="Brettin T."/>
            <person name="Detter J.C."/>
            <person name="Han C."/>
            <person name="Kuske C.R."/>
            <person name="Schmutz J."/>
            <person name="Larimer F."/>
            <person name="Land M."/>
            <person name="Hauser L."/>
            <person name="Kyrpides N."/>
            <person name="Mikhailova N."/>
            <person name="Biddle J.F."/>
            <person name="Zhang Z."/>
            <person name="Fitz-Gibbon S.T."/>
            <person name="Lowe T.M."/>
            <person name="Saltikov C."/>
            <person name="House C.H."/>
            <person name="Richardson P."/>
        </authorList>
    </citation>
    <scope>NUCLEOTIDE SEQUENCE [LARGE SCALE GENOMIC DNA]</scope>
    <source>
        <strain evidence="2">V24Sta</strain>
    </source>
</reference>
<dbReference type="Gene3D" id="1.20.120.1220">
    <property type="match status" value="1"/>
</dbReference>
<keyword evidence="1" id="KW-0472">Membrane</keyword>
<dbReference type="GeneID" id="6165311"/>
<gene>
    <name evidence="2" type="ordered locus">Tneu_0668</name>
</gene>
<feature type="transmembrane region" description="Helical" evidence="1">
    <location>
        <begin position="69"/>
        <end position="86"/>
    </location>
</feature>
<dbReference type="AlphaFoldDB" id="B1YCU4"/>
<dbReference type="HOGENOM" id="CLU_1346453_0_0_2"/>
<keyword evidence="3" id="KW-1185">Reference proteome</keyword>
<proteinExistence type="predicted"/>
<feature type="transmembrane region" description="Helical" evidence="1">
    <location>
        <begin position="170"/>
        <end position="188"/>
    </location>
</feature>
<feature type="transmembrane region" description="Helical" evidence="1">
    <location>
        <begin position="92"/>
        <end position="111"/>
    </location>
</feature>
<dbReference type="RefSeq" id="WP_012350027.1">
    <property type="nucleotide sequence ID" value="NC_010525.1"/>
</dbReference>
<dbReference type="STRING" id="444157.Tneu_0668"/>
<protein>
    <submittedName>
        <fullName evidence="2">Peptidase A24A prepilin type IV</fullName>
    </submittedName>
</protein>
<evidence type="ECO:0000256" key="1">
    <source>
        <dbReference type="SAM" id="Phobius"/>
    </source>
</evidence>
<keyword evidence="1" id="KW-0812">Transmembrane</keyword>
<dbReference type="KEGG" id="tne:Tneu_0668"/>
<name>B1YCU4_PYRNV</name>
<dbReference type="eggNOG" id="arCOG02298">
    <property type="taxonomic scope" value="Archaea"/>
</dbReference>
<dbReference type="Proteomes" id="UP000001694">
    <property type="component" value="Chromosome"/>
</dbReference>
<feature type="transmembrane region" description="Helical" evidence="1">
    <location>
        <begin position="37"/>
        <end position="62"/>
    </location>
</feature>
<evidence type="ECO:0000313" key="2">
    <source>
        <dbReference type="EMBL" id="ACB39607.1"/>
    </source>
</evidence>
<evidence type="ECO:0000313" key="3">
    <source>
        <dbReference type="Proteomes" id="UP000001694"/>
    </source>
</evidence>
<dbReference type="OrthoDB" id="29039at2157"/>
<dbReference type="EMBL" id="CP001014">
    <property type="protein sequence ID" value="ACB39607.1"/>
    <property type="molecule type" value="Genomic_DNA"/>
</dbReference>